<dbReference type="InterPro" id="IPR001647">
    <property type="entry name" value="HTH_TetR"/>
</dbReference>
<evidence type="ECO:0000256" key="1">
    <source>
        <dbReference type="ARBA" id="ARBA00023015"/>
    </source>
</evidence>
<accession>A0A7X0DUH8</accession>
<comment type="caution">
    <text evidence="6">The sequence shown here is derived from an EMBL/GenBank/DDBJ whole genome shotgun (WGS) entry which is preliminary data.</text>
</comment>
<dbReference type="EMBL" id="JACIIJ010000011">
    <property type="protein sequence ID" value="MBB6223481.1"/>
    <property type="molecule type" value="Genomic_DNA"/>
</dbReference>
<evidence type="ECO:0000313" key="6">
    <source>
        <dbReference type="EMBL" id="MBB6223481.1"/>
    </source>
</evidence>
<sequence>MNATTLDHEKTRSRGRPREFDADAALDAALRIFSERGYHAASISELTEAMGLAAGSVYKAFGDKRGIFLAAFDRYRAVRRGLLDARLARAETGRDKLHALITFFAGSSHGEIGRQGCLVVGSAGDLALFDAEAAERVATAFITDETLLADLIRLGQSDGSISSDIDVSAAALALLCLTKGMRVIGKTERSGEEMAAAAEAAMKLVT</sequence>
<protein>
    <submittedName>
        <fullName evidence="6">AcrR family transcriptional regulator</fullName>
    </submittedName>
</protein>
<keyword evidence="2 4" id="KW-0238">DNA-binding</keyword>
<gene>
    <name evidence="6" type="ORF">GGE66_004471</name>
</gene>
<dbReference type="InterPro" id="IPR036271">
    <property type="entry name" value="Tet_transcr_reg_TetR-rel_C_sf"/>
</dbReference>
<dbReference type="PANTHER" id="PTHR47506">
    <property type="entry name" value="TRANSCRIPTIONAL REGULATORY PROTEIN"/>
    <property type="match status" value="1"/>
</dbReference>
<dbReference type="InterPro" id="IPR009057">
    <property type="entry name" value="Homeodomain-like_sf"/>
</dbReference>
<keyword evidence="1" id="KW-0805">Transcription regulation</keyword>
<evidence type="ECO:0000313" key="7">
    <source>
        <dbReference type="Proteomes" id="UP000517187"/>
    </source>
</evidence>
<evidence type="ECO:0000259" key="5">
    <source>
        <dbReference type="PROSITE" id="PS50977"/>
    </source>
</evidence>
<evidence type="ECO:0000256" key="3">
    <source>
        <dbReference type="ARBA" id="ARBA00023163"/>
    </source>
</evidence>
<dbReference type="GO" id="GO:0003677">
    <property type="term" value="F:DNA binding"/>
    <property type="evidence" value="ECO:0007669"/>
    <property type="project" value="UniProtKB-UniRule"/>
</dbReference>
<dbReference type="InterPro" id="IPR011075">
    <property type="entry name" value="TetR_C"/>
</dbReference>
<dbReference type="PROSITE" id="PS01081">
    <property type="entry name" value="HTH_TETR_1"/>
    <property type="match status" value="1"/>
</dbReference>
<dbReference type="SUPFAM" id="SSF46689">
    <property type="entry name" value="Homeodomain-like"/>
    <property type="match status" value="1"/>
</dbReference>
<dbReference type="Pfam" id="PF00440">
    <property type="entry name" value="TetR_N"/>
    <property type="match status" value="1"/>
</dbReference>
<feature type="domain" description="HTH tetR-type" evidence="5">
    <location>
        <begin position="19"/>
        <end position="79"/>
    </location>
</feature>
<dbReference type="PRINTS" id="PR00455">
    <property type="entry name" value="HTHTETR"/>
</dbReference>
<dbReference type="PROSITE" id="PS50977">
    <property type="entry name" value="HTH_TETR_2"/>
    <property type="match status" value="1"/>
</dbReference>
<dbReference type="AlphaFoldDB" id="A0A7X0DUH8"/>
<dbReference type="Gene3D" id="1.10.10.60">
    <property type="entry name" value="Homeodomain-like"/>
    <property type="match status" value="1"/>
</dbReference>
<keyword evidence="3" id="KW-0804">Transcription</keyword>
<proteinExistence type="predicted"/>
<organism evidence="6 7">
    <name type="scientific">Rhizobium leguminosarum</name>
    <dbReference type="NCBI Taxonomy" id="384"/>
    <lineage>
        <taxon>Bacteria</taxon>
        <taxon>Pseudomonadati</taxon>
        <taxon>Pseudomonadota</taxon>
        <taxon>Alphaproteobacteria</taxon>
        <taxon>Hyphomicrobiales</taxon>
        <taxon>Rhizobiaceae</taxon>
        <taxon>Rhizobium/Agrobacterium group</taxon>
        <taxon>Rhizobium</taxon>
    </lineage>
</organism>
<dbReference type="Proteomes" id="UP000517187">
    <property type="component" value="Unassembled WGS sequence"/>
</dbReference>
<dbReference type="SUPFAM" id="SSF48498">
    <property type="entry name" value="Tetracyclin repressor-like, C-terminal domain"/>
    <property type="match status" value="1"/>
</dbReference>
<name>A0A7X0DUH8_RHILE</name>
<reference evidence="6 7" key="1">
    <citation type="submission" date="2020-08" db="EMBL/GenBank/DDBJ databases">
        <title>Genomic Encyclopedia of Type Strains, Phase IV (KMG-V): Genome sequencing to study the core and pangenomes of soil and plant-associated prokaryotes.</title>
        <authorList>
            <person name="Whitman W."/>
        </authorList>
    </citation>
    <scope>NUCLEOTIDE SEQUENCE [LARGE SCALE GENOMIC DNA]</scope>
    <source>
        <strain evidence="6 7">SEMIA 4011</strain>
    </source>
</reference>
<dbReference type="Gene3D" id="1.10.357.10">
    <property type="entry name" value="Tetracycline Repressor, domain 2"/>
    <property type="match status" value="1"/>
</dbReference>
<evidence type="ECO:0000256" key="4">
    <source>
        <dbReference type="PROSITE-ProRule" id="PRU00335"/>
    </source>
</evidence>
<feature type="DNA-binding region" description="H-T-H motif" evidence="4">
    <location>
        <begin position="42"/>
        <end position="61"/>
    </location>
</feature>
<dbReference type="Pfam" id="PF16925">
    <property type="entry name" value="TetR_C_13"/>
    <property type="match status" value="1"/>
</dbReference>
<dbReference type="InterPro" id="IPR023772">
    <property type="entry name" value="DNA-bd_HTH_TetR-type_CS"/>
</dbReference>
<evidence type="ECO:0000256" key="2">
    <source>
        <dbReference type="ARBA" id="ARBA00023125"/>
    </source>
</evidence>
<dbReference type="RefSeq" id="WP_184696068.1">
    <property type="nucleotide sequence ID" value="NZ_JACIIJ010000011.1"/>
</dbReference>
<dbReference type="PANTHER" id="PTHR47506:SF10">
    <property type="entry name" value="TRANSCRIPTIONAL REGULATORY PROTEIN"/>
    <property type="match status" value="1"/>
</dbReference>